<dbReference type="SUPFAM" id="SSF47413">
    <property type="entry name" value="lambda repressor-like DNA-binding domains"/>
    <property type="match status" value="1"/>
</dbReference>
<dbReference type="InterPro" id="IPR001387">
    <property type="entry name" value="Cro/C1-type_HTH"/>
</dbReference>
<dbReference type="Gene3D" id="1.10.260.40">
    <property type="entry name" value="lambda repressor-like DNA-binding domains"/>
    <property type="match status" value="1"/>
</dbReference>
<dbReference type="PANTHER" id="PTHR46797:SF1">
    <property type="entry name" value="METHYLPHOSPHONATE SYNTHASE"/>
    <property type="match status" value="1"/>
</dbReference>
<dbReference type="Proteomes" id="UP000322887">
    <property type="component" value="Chromosome"/>
</dbReference>
<keyword evidence="4" id="KW-1185">Reference proteome</keyword>
<dbReference type="SMART" id="SM00530">
    <property type="entry name" value="HTH_XRE"/>
    <property type="match status" value="1"/>
</dbReference>
<name>A0ABX5YIX2_9PLAN</name>
<dbReference type="InterPro" id="IPR010982">
    <property type="entry name" value="Lambda_DNA-bd_dom_sf"/>
</dbReference>
<evidence type="ECO:0000259" key="2">
    <source>
        <dbReference type="PROSITE" id="PS50943"/>
    </source>
</evidence>
<dbReference type="RefSeq" id="WP_002649492.1">
    <property type="nucleotide sequence ID" value="NZ_CP042910.1"/>
</dbReference>
<evidence type="ECO:0000256" key="1">
    <source>
        <dbReference type="ARBA" id="ARBA00023125"/>
    </source>
</evidence>
<protein>
    <submittedName>
        <fullName evidence="3">Anaerobic benzoate catabolism transcriptional regulator</fullName>
    </submittedName>
</protein>
<proteinExistence type="predicted"/>
<dbReference type="EMBL" id="CP042910">
    <property type="protein sequence ID" value="QEG15547.1"/>
    <property type="molecule type" value="Genomic_DNA"/>
</dbReference>
<accession>A0ABX5YIX2</accession>
<dbReference type="CDD" id="cd00093">
    <property type="entry name" value="HTH_XRE"/>
    <property type="match status" value="1"/>
</dbReference>
<reference evidence="3 4" key="1">
    <citation type="submission" date="2019-08" db="EMBL/GenBank/DDBJ databases">
        <title>Deep-cultivation of Planctomycetes and their phenomic and genomic characterization uncovers novel biology.</title>
        <authorList>
            <person name="Wiegand S."/>
            <person name="Jogler M."/>
            <person name="Boedeker C."/>
            <person name="Pinto D."/>
            <person name="Vollmers J."/>
            <person name="Rivas-Marin E."/>
            <person name="Kohn T."/>
            <person name="Peeters S.H."/>
            <person name="Heuer A."/>
            <person name="Rast P."/>
            <person name="Oberbeckmann S."/>
            <person name="Bunk B."/>
            <person name="Jeske O."/>
            <person name="Meyerdierks A."/>
            <person name="Storesund J.E."/>
            <person name="Kallscheuer N."/>
            <person name="Luecker S."/>
            <person name="Lage O.M."/>
            <person name="Pohl T."/>
            <person name="Merkel B.J."/>
            <person name="Hornburger P."/>
            <person name="Mueller R.-W."/>
            <person name="Bruemmer F."/>
            <person name="Labrenz M."/>
            <person name="Spormann A.M."/>
            <person name="Op den Camp H."/>
            <person name="Overmann J."/>
            <person name="Amann R."/>
            <person name="Jetten M.S.M."/>
            <person name="Mascher T."/>
            <person name="Medema M.H."/>
            <person name="Devos D.P."/>
            <person name="Kaster A.-K."/>
            <person name="Ovreas L."/>
            <person name="Rohde M."/>
            <person name="Galperin M.Y."/>
            <person name="Jogler C."/>
        </authorList>
    </citation>
    <scope>NUCLEOTIDE SEQUENCE [LARGE SCALE GENOMIC DNA]</scope>
    <source>
        <strain evidence="3 4">DSM 8797</strain>
    </source>
</reference>
<gene>
    <name evidence="3" type="ORF">GmarT_13880</name>
</gene>
<evidence type="ECO:0000313" key="3">
    <source>
        <dbReference type="EMBL" id="QEG15547.1"/>
    </source>
</evidence>
<dbReference type="Pfam" id="PF01381">
    <property type="entry name" value="HTH_3"/>
    <property type="match status" value="1"/>
</dbReference>
<evidence type="ECO:0000313" key="4">
    <source>
        <dbReference type="Proteomes" id="UP000322887"/>
    </source>
</evidence>
<dbReference type="GeneID" id="98646026"/>
<organism evidence="3 4">
    <name type="scientific">Gimesia maris</name>
    <dbReference type="NCBI Taxonomy" id="122"/>
    <lineage>
        <taxon>Bacteria</taxon>
        <taxon>Pseudomonadati</taxon>
        <taxon>Planctomycetota</taxon>
        <taxon>Planctomycetia</taxon>
        <taxon>Planctomycetales</taxon>
        <taxon>Planctomycetaceae</taxon>
        <taxon>Gimesia</taxon>
    </lineage>
</organism>
<keyword evidence="1" id="KW-0238">DNA-binding</keyword>
<dbReference type="PANTHER" id="PTHR46797">
    <property type="entry name" value="HTH-TYPE TRANSCRIPTIONAL REGULATOR"/>
    <property type="match status" value="1"/>
</dbReference>
<sequence>MTTTLNNSNSFDTNDGVRAYVEQSLKMLDQVVEQVIPKDDVDNFKELLDIFFAAEDKEEKQEAFEGLVEILMQEPITVSRLDLDHEPGEEIQKWMNFVGKKIHRYRKAAKMSQEVLSEKTGLPQSHISRLESGKHSPSNATLKKIAAALDIEIKLLDPSA</sequence>
<dbReference type="PROSITE" id="PS50943">
    <property type="entry name" value="HTH_CROC1"/>
    <property type="match status" value="1"/>
</dbReference>
<feature type="domain" description="HTH cro/C1-type" evidence="2">
    <location>
        <begin position="102"/>
        <end position="156"/>
    </location>
</feature>
<dbReference type="InterPro" id="IPR050807">
    <property type="entry name" value="TransReg_Diox_bact_type"/>
</dbReference>